<evidence type="ECO:0000313" key="1">
    <source>
        <dbReference type="EMBL" id="RHK41675.1"/>
    </source>
</evidence>
<proteinExistence type="predicted"/>
<reference evidence="1 2" key="1">
    <citation type="submission" date="2018-08" db="EMBL/GenBank/DDBJ databases">
        <title>A genome reference for cultivated species of the human gut microbiota.</title>
        <authorList>
            <person name="Zou Y."/>
            <person name="Xue W."/>
            <person name="Luo G."/>
        </authorList>
    </citation>
    <scope>NUCLEOTIDE SEQUENCE [LARGE SCALE GENOMIC DNA]</scope>
    <source>
        <strain evidence="1 2">AF45-14BH</strain>
    </source>
</reference>
<gene>
    <name evidence="1" type="ORF">DW068_02070</name>
</gene>
<protein>
    <recommendedName>
        <fullName evidence="3">DUF4145 domain-containing protein</fullName>
    </recommendedName>
</protein>
<dbReference type="EMBL" id="QRNJ01000004">
    <property type="protein sequence ID" value="RHK41675.1"/>
    <property type="molecule type" value="Genomic_DNA"/>
</dbReference>
<accession>A0A415GAM3</accession>
<comment type="caution">
    <text evidence="1">The sequence shown here is derived from an EMBL/GenBank/DDBJ whole genome shotgun (WGS) entry which is preliminary data.</text>
</comment>
<dbReference type="RefSeq" id="WP_118313965.1">
    <property type="nucleotide sequence ID" value="NZ_QRNJ01000004.1"/>
</dbReference>
<evidence type="ECO:0000313" key="2">
    <source>
        <dbReference type="Proteomes" id="UP000283497"/>
    </source>
</evidence>
<sequence length="303" mass="34642">MSNFNNNAYQSLVTDLIGDTFYKDTSVSGRISFVRKYAEVVIRKILDIDPNKAVTLGAKNIQNRIKNLPNHEFIEAAVETVRGKGNQSTHTQYLEGFDSEDFDNVVDGLFDMLSYLLISYFEKYEFGSRNDVLYSFSMLPPIIRYKVLSFLYKKYPDNISVIDKLVLATVKALSVDEATEWVEREKNALTKMGTVTEKAFNEIAEKEGIEFAELIRNNSPANMYILCKMKISEVGDMVNSRGVLYSDFESALPHYKSRGILTGDDLEATEFNDIMNFLYMGRKEKIREISNESNPYVILNFIS</sequence>
<dbReference type="Proteomes" id="UP000283497">
    <property type="component" value="Unassembled WGS sequence"/>
</dbReference>
<organism evidence="1 2">
    <name type="scientific">Anaerobutyricum hallii</name>
    <dbReference type="NCBI Taxonomy" id="39488"/>
    <lineage>
        <taxon>Bacteria</taxon>
        <taxon>Bacillati</taxon>
        <taxon>Bacillota</taxon>
        <taxon>Clostridia</taxon>
        <taxon>Lachnospirales</taxon>
        <taxon>Lachnospiraceae</taxon>
        <taxon>Anaerobutyricum</taxon>
    </lineage>
</organism>
<dbReference type="AlphaFoldDB" id="A0A415GAM3"/>
<name>A0A415GAM3_9FIRM</name>
<evidence type="ECO:0008006" key="3">
    <source>
        <dbReference type="Google" id="ProtNLM"/>
    </source>
</evidence>